<gene>
    <name evidence="1" type="ORF">NCTC10343_03183</name>
</gene>
<dbReference type="AlphaFoldDB" id="A0A378XZ40"/>
<evidence type="ECO:0000313" key="2">
    <source>
        <dbReference type="Proteomes" id="UP000254400"/>
    </source>
</evidence>
<proteinExistence type="predicted"/>
<reference evidence="1 2" key="1">
    <citation type="submission" date="2018-06" db="EMBL/GenBank/DDBJ databases">
        <authorList>
            <consortium name="Pathogen Informatics"/>
            <person name="Doyle S."/>
        </authorList>
    </citation>
    <scope>NUCLEOTIDE SEQUENCE [LARGE SCALE GENOMIC DNA]</scope>
    <source>
        <strain evidence="1 2">NCTC10343</strain>
    </source>
</reference>
<dbReference type="Proteomes" id="UP000254400">
    <property type="component" value="Unassembled WGS sequence"/>
</dbReference>
<accession>A0A378XZ40</accession>
<evidence type="ECO:0000313" key="1">
    <source>
        <dbReference type="EMBL" id="SUA70312.1"/>
    </source>
</evidence>
<organism evidence="1 2">
    <name type="scientific">Paenibacillus polymyxa</name>
    <name type="common">Bacillus polymyxa</name>
    <dbReference type="NCBI Taxonomy" id="1406"/>
    <lineage>
        <taxon>Bacteria</taxon>
        <taxon>Bacillati</taxon>
        <taxon>Bacillota</taxon>
        <taxon>Bacilli</taxon>
        <taxon>Bacillales</taxon>
        <taxon>Paenibacillaceae</taxon>
        <taxon>Paenibacillus</taxon>
    </lineage>
</organism>
<protein>
    <submittedName>
        <fullName evidence="1">Uncharacterized protein</fullName>
    </submittedName>
</protein>
<dbReference type="EMBL" id="UGSC01000001">
    <property type="protein sequence ID" value="SUA70312.1"/>
    <property type="molecule type" value="Genomic_DNA"/>
</dbReference>
<name>A0A378XZ40_PAEPO</name>
<sequence length="70" mass="8509">MIKTDFYHQYIERRTKLKEVKIKEIRPTVAQLDFKSYNEFIDYASSTEKTKSVGMDRMREMMQQHKSKKS</sequence>